<dbReference type="EMBL" id="MN740195">
    <property type="protein sequence ID" value="QHT92908.1"/>
    <property type="molecule type" value="Genomic_DNA"/>
</dbReference>
<protein>
    <recommendedName>
        <fullName evidence="1">DUF5824 domain-containing protein</fullName>
    </recommendedName>
</protein>
<evidence type="ECO:0000313" key="2">
    <source>
        <dbReference type="EMBL" id="QHT92908.1"/>
    </source>
</evidence>
<dbReference type="AlphaFoldDB" id="A0A6C0II69"/>
<proteinExistence type="predicted"/>
<evidence type="ECO:0000259" key="1">
    <source>
        <dbReference type="Pfam" id="PF19141"/>
    </source>
</evidence>
<organism evidence="2">
    <name type="scientific">viral metagenome</name>
    <dbReference type="NCBI Taxonomy" id="1070528"/>
    <lineage>
        <taxon>unclassified sequences</taxon>
        <taxon>metagenomes</taxon>
        <taxon>organismal metagenomes</taxon>
    </lineage>
</organism>
<accession>A0A6C0II69</accession>
<feature type="domain" description="DUF5824" evidence="1">
    <location>
        <begin position="19"/>
        <end position="126"/>
    </location>
</feature>
<name>A0A6C0II69_9ZZZZ</name>
<sequence>MYEVVPLRYIPKRLTRKDKLLQRQMLKKSRKLYKKGKYFTRKPLKSYKHQTSKHILKARRLYKIQNITPSNELAKKTGCSLKALKKIVQKGQGAYFSSGSRPNQTGHSWGLARLASAVTGGKAAAVDFKIIAEGCDKNKLAYRLAKKSYKHGVPHVKL</sequence>
<dbReference type="InterPro" id="IPR043862">
    <property type="entry name" value="DUF5824"/>
</dbReference>
<dbReference type="Pfam" id="PF19141">
    <property type="entry name" value="DUF5824"/>
    <property type="match status" value="1"/>
</dbReference>
<reference evidence="2" key="1">
    <citation type="journal article" date="2020" name="Nature">
        <title>Giant virus diversity and host interactions through global metagenomics.</title>
        <authorList>
            <person name="Schulz F."/>
            <person name="Roux S."/>
            <person name="Paez-Espino D."/>
            <person name="Jungbluth S."/>
            <person name="Walsh D.A."/>
            <person name="Denef V.J."/>
            <person name="McMahon K.D."/>
            <person name="Konstantinidis K.T."/>
            <person name="Eloe-Fadrosh E.A."/>
            <person name="Kyrpides N.C."/>
            <person name="Woyke T."/>
        </authorList>
    </citation>
    <scope>NUCLEOTIDE SEQUENCE</scope>
    <source>
        <strain evidence="2">GVMAG-M-3300023184-89</strain>
    </source>
</reference>